<dbReference type="AlphaFoldDB" id="X0VRP7"/>
<feature type="non-terminal residue" evidence="3">
    <location>
        <position position="153"/>
    </location>
</feature>
<dbReference type="PANTHER" id="PTHR43804:SF7">
    <property type="entry name" value="LD18447P"/>
    <property type="match status" value="1"/>
</dbReference>
<protein>
    <recommendedName>
        <fullName evidence="2">Peptide chain release factor domain-containing protein</fullName>
    </recommendedName>
</protein>
<dbReference type="Gene3D" id="6.10.140.1950">
    <property type="match status" value="1"/>
</dbReference>
<name>X0VRP7_9ZZZZ</name>
<dbReference type="SMART" id="SM00937">
    <property type="entry name" value="PCRF"/>
    <property type="match status" value="1"/>
</dbReference>
<dbReference type="Pfam" id="PF03462">
    <property type="entry name" value="PCRF"/>
    <property type="match status" value="1"/>
</dbReference>
<accession>X0VRP7</accession>
<dbReference type="InterPro" id="IPR005139">
    <property type="entry name" value="PCRF"/>
</dbReference>
<dbReference type="PANTHER" id="PTHR43804">
    <property type="entry name" value="LD18447P"/>
    <property type="match status" value="1"/>
</dbReference>
<comment type="caution">
    <text evidence="3">The sequence shown here is derived from an EMBL/GenBank/DDBJ whole genome shotgun (WGS) entry which is preliminary data.</text>
</comment>
<sequence>MFDRLDKIENKFDEITTLLSESYIISNQKKYINLAKEHSELLPIVEKYREYKGIVKSIEEDEKIIRESDDLELKEIAKQELEELQYKKDTTEERLKYLLLPRDPSDAKNVIMEIRAGTGGDEAGLFAADLYRMYLKYSEKKDWNIEEISVNPG</sequence>
<evidence type="ECO:0000313" key="3">
    <source>
        <dbReference type="EMBL" id="GAG03221.1"/>
    </source>
</evidence>
<dbReference type="SUPFAM" id="SSF75620">
    <property type="entry name" value="Release factor"/>
    <property type="match status" value="1"/>
</dbReference>
<keyword evidence="1" id="KW-0488">Methylation</keyword>
<evidence type="ECO:0000259" key="2">
    <source>
        <dbReference type="SMART" id="SM00937"/>
    </source>
</evidence>
<evidence type="ECO:0000256" key="1">
    <source>
        <dbReference type="ARBA" id="ARBA00022481"/>
    </source>
</evidence>
<organism evidence="3">
    <name type="scientific">marine sediment metagenome</name>
    <dbReference type="NCBI Taxonomy" id="412755"/>
    <lineage>
        <taxon>unclassified sequences</taxon>
        <taxon>metagenomes</taxon>
        <taxon>ecological metagenomes</taxon>
    </lineage>
</organism>
<dbReference type="InterPro" id="IPR050057">
    <property type="entry name" value="Prokaryotic/Mito_RF"/>
</dbReference>
<dbReference type="InterPro" id="IPR045853">
    <property type="entry name" value="Pep_chain_release_fac_I_sf"/>
</dbReference>
<proteinExistence type="predicted"/>
<gene>
    <name evidence="3" type="ORF">S01H1_40087</name>
</gene>
<dbReference type="GO" id="GO:0006415">
    <property type="term" value="P:translational termination"/>
    <property type="evidence" value="ECO:0007669"/>
    <property type="project" value="InterPro"/>
</dbReference>
<reference evidence="3" key="1">
    <citation type="journal article" date="2014" name="Front. Microbiol.">
        <title>High frequency of phylogenetically diverse reductive dehalogenase-homologous genes in deep subseafloor sedimentary metagenomes.</title>
        <authorList>
            <person name="Kawai M."/>
            <person name="Futagami T."/>
            <person name="Toyoda A."/>
            <person name="Takaki Y."/>
            <person name="Nishi S."/>
            <person name="Hori S."/>
            <person name="Arai W."/>
            <person name="Tsubouchi T."/>
            <person name="Morono Y."/>
            <person name="Uchiyama I."/>
            <person name="Ito T."/>
            <person name="Fujiyama A."/>
            <person name="Inagaki F."/>
            <person name="Takami H."/>
        </authorList>
    </citation>
    <scope>NUCLEOTIDE SEQUENCE</scope>
    <source>
        <strain evidence="3">Expedition CK06-06</strain>
    </source>
</reference>
<feature type="domain" description="Peptide chain release factor" evidence="2">
    <location>
        <begin position="63"/>
        <end position="153"/>
    </location>
</feature>
<dbReference type="EMBL" id="BARS01025357">
    <property type="protein sequence ID" value="GAG03221.1"/>
    <property type="molecule type" value="Genomic_DNA"/>
</dbReference>
<dbReference type="Gene3D" id="3.30.70.1660">
    <property type="match status" value="1"/>
</dbReference>